<evidence type="ECO:0000259" key="1">
    <source>
        <dbReference type="Pfam" id="PF00571"/>
    </source>
</evidence>
<name>A0A0L8VDJ8_9BACT</name>
<sequence length="221" mass="25311">MIAKQLISDVIPSLRLTDDGQKALNWMEIFRISHLPVVDGREYIGLISDKAIYDLNLIDKKMDECREHMAPPHVHSNQHIYEIASVMSELKLSLVPVLDLKHSYMGVVSVMDLSKKFADLVAVHEPGGIIVLEVTPIDYSLPQIAQIVEGNDAKILSLYTYKEDDSKELLITLKINQVDLSPIIQTFVRYDYSIRAVFMDESILNNLYDDRYNQLIKYMNI</sequence>
<evidence type="ECO:0000313" key="2">
    <source>
        <dbReference type="EMBL" id="KOH46555.1"/>
    </source>
</evidence>
<dbReference type="STRING" id="1409788.NC99_06940"/>
<protein>
    <recommendedName>
        <fullName evidence="1">CBS domain-containing protein</fullName>
    </recommendedName>
</protein>
<dbReference type="RefSeq" id="WP_053179747.1">
    <property type="nucleotide sequence ID" value="NZ_LGIA01000025.1"/>
</dbReference>
<evidence type="ECO:0000313" key="3">
    <source>
        <dbReference type="Proteomes" id="UP000036958"/>
    </source>
</evidence>
<dbReference type="Proteomes" id="UP000036958">
    <property type="component" value="Unassembled WGS sequence"/>
</dbReference>
<dbReference type="AlphaFoldDB" id="A0A0L8VDJ8"/>
<comment type="caution">
    <text evidence="2">The sequence shown here is derived from an EMBL/GenBank/DDBJ whole genome shotgun (WGS) entry which is preliminary data.</text>
</comment>
<feature type="domain" description="CBS" evidence="1">
    <location>
        <begin position="71"/>
        <end position="117"/>
    </location>
</feature>
<gene>
    <name evidence="2" type="ORF">NC99_06940</name>
</gene>
<dbReference type="OrthoDB" id="1523762at2"/>
<dbReference type="EMBL" id="LGIA01000025">
    <property type="protein sequence ID" value="KOH46555.1"/>
    <property type="molecule type" value="Genomic_DNA"/>
</dbReference>
<dbReference type="Pfam" id="PF00571">
    <property type="entry name" value="CBS"/>
    <property type="match status" value="2"/>
</dbReference>
<dbReference type="InterPro" id="IPR000644">
    <property type="entry name" value="CBS_dom"/>
</dbReference>
<keyword evidence="3" id="KW-1185">Reference proteome</keyword>
<accession>A0A0L8VDJ8</accession>
<dbReference type="Gene3D" id="3.10.580.10">
    <property type="entry name" value="CBS-domain"/>
    <property type="match status" value="1"/>
</dbReference>
<dbReference type="InterPro" id="IPR046342">
    <property type="entry name" value="CBS_dom_sf"/>
</dbReference>
<reference evidence="3" key="1">
    <citation type="submission" date="2015-07" db="EMBL/GenBank/DDBJ databases">
        <title>Genome sequencing of Sunxiuqinia dokdonensis strain SK.</title>
        <authorList>
            <person name="Ahn S."/>
            <person name="Kim B.-C."/>
        </authorList>
    </citation>
    <scope>NUCLEOTIDE SEQUENCE [LARGE SCALE GENOMIC DNA]</scope>
    <source>
        <strain evidence="3">SK</strain>
    </source>
</reference>
<feature type="domain" description="CBS" evidence="1">
    <location>
        <begin position="27"/>
        <end position="52"/>
    </location>
</feature>
<organism evidence="2 3">
    <name type="scientific">Sunxiuqinia dokdonensis</name>
    <dbReference type="NCBI Taxonomy" id="1409788"/>
    <lineage>
        <taxon>Bacteria</taxon>
        <taxon>Pseudomonadati</taxon>
        <taxon>Bacteroidota</taxon>
        <taxon>Bacteroidia</taxon>
        <taxon>Marinilabiliales</taxon>
        <taxon>Prolixibacteraceae</taxon>
        <taxon>Sunxiuqinia</taxon>
    </lineage>
</organism>
<proteinExistence type="predicted"/>
<dbReference type="SUPFAM" id="SSF54631">
    <property type="entry name" value="CBS-domain pair"/>
    <property type="match status" value="1"/>
</dbReference>